<dbReference type="Gene3D" id="2.10.109.10">
    <property type="entry name" value="Umud Fragment, subunit A"/>
    <property type="match status" value="1"/>
</dbReference>
<keyword evidence="3" id="KW-0804">Transcription</keyword>
<protein>
    <submittedName>
        <fullName evidence="5">LexA-like protein</fullName>
    </submittedName>
</protein>
<accession>A0A8S5SUZ0</accession>
<evidence type="ECO:0000256" key="1">
    <source>
        <dbReference type="ARBA" id="ARBA00023015"/>
    </source>
</evidence>
<feature type="domain" description="Peptidase S24/S26A/S26B/S26C" evidence="4">
    <location>
        <begin position="121"/>
        <end position="228"/>
    </location>
</feature>
<evidence type="ECO:0000256" key="3">
    <source>
        <dbReference type="ARBA" id="ARBA00023163"/>
    </source>
</evidence>
<evidence type="ECO:0000256" key="2">
    <source>
        <dbReference type="ARBA" id="ARBA00023125"/>
    </source>
</evidence>
<dbReference type="SUPFAM" id="SSF51306">
    <property type="entry name" value="LexA/Signal peptidase"/>
    <property type="match status" value="1"/>
</dbReference>
<keyword evidence="2" id="KW-0238">DNA-binding</keyword>
<name>A0A8S5SUZ0_9CAUD</name>
<dbReference type="GO" id="GO:0003677">
    <property type="term" value="F:DNA binding"/>
    <property type="evidence" value="ECO:0007669"/>
    <property type="project" value="UniProtKB-KW"/>
</dbReference>
<dbReference type="InterPro" id="IPR036286">
    <property type="entry name" value="LexA/Signal_pep-like_sf"/>
</dbReference>
<dbReference type="InterPro" id="IPR039418">
    <property type="entry name" value="LexA-like"/>
</dbReference>
<dbReference type="InterPro" id="IPR015927">
    <property type="entry name" value="Peptidase_S24_S26A/B/C"/>
</dbReference>
<sequence>MLSKHTAKLIKLFEKLLFSINILITINIKDMNTLLERAKSAAKYENMSMVQFQEALGVSISHFYNANSLSLKVMKSLEEKFPEINAEWLRTGEGEMIDSDKIREQKIAENAFRVPLLPIAAQGGTPDNFECQIEKHDCEMMISPVENASLAIAVTGDSMSPEYPSGSKVLVQKINEKAFIEWGCTYVLDTINGAIIKNVFPMKGDESKVICRSVNPNFSDFTVDTADIRGWYRVRCCVTIK</sequence>
<proteinExistence type="predicted"/>
<dbReference type="PANTHER" id="PTHR40661">
    <property type="match status" value="1"/>
</dbReference>
<dbReference type="EMBL" id="BK032679">
    <property type="protein sequence ID" value="DAF54386.1"/>
    <property type="molecule type" value="Genomic_DNA"/>
</dbReference>
<dbReference type="PANTHER" id="PTHR40661:SF1">
    <property type="entry name" value="HTH CRO_C1-TYPE DOMAIN-CONTAINING PROTEIN"/>
    <property type="match status" value="1"/>
</dbReference>
<dbReference type="Pfam" id="PF00717">
    <property type="entry name" value="Peptidase_S24"/>
    <property type="match status" value="1"/>
</dbReference>
<evidence type="ECO:0000313" key="5">
    <source>
        <dbReference type="EMBL" id="DAF54386.1"/>
    </source>
</evidence>
<keyword evidence="1" id="KW-0805">Transcription regulation</keyword>
<reference evidence="5" key="1">
    <citation type="journal article" date="2021" name="Proc. Natl. Acad. Sci. U.S.A.">
        <title>A Catalog of Tens of Thousands of Viruses from Human Metagenomes Reveals Hidden Associations with Chronic Diseases.</title>
        <authorList>
            <person name="Tisza M.J."/>
            <person name="Buck C.B."/>
        </authorList>
    </citation>
    <scope>NUCLEOTIDE SEQUENCE</scope>
    <source>
        <strain evidence="5">CtKwY15</strain>
    </source>
</reference>
<evidence type="ECO:0000259" key="4">
    <source>
        <dbReference type="Pfam" id="PF00717"/>
    </source>
</evidence>
<organism evidence="5">
    <name type="scientific">Siphoviridae sp. ctKwY15</name>
    <dbReference type="NCBI Taxonomy" id="2827843"/>
    <lineage>
        <taxon>Viruses</taxon>
        <taxon>Duplodnaviria</taxon>
        <taxon>Heunggongvirae</taxon>
        <taxon>Uroviricota</taxon>
        <taxon>Caudoviricetes</taxon>
    </lineage>
</organism>
<dbReference type="CDD" id="cd06529">
    <property type="entry name" value="S24_LexA-like"/>
    <property type="match status" value="1"/>
</dbReference>